<protein>
    <submittedName>
        <fullName evidence="1">(Mediterranean fruit fly) hypothetical protein</fullName>
    </submittedName>
</protein>
<dbReference type="Proteomes" id="UP000606786">
    <property type="component" value="Unassembled WGS sequence"/>
</dbReference>
<keyword evidence="2" id="KW-1185">Reference proteome</keyword>
<evidence type="ECO:0000313" key="2">
    <source>
        <dbReference type="Proteomes" id="UP000606786"/>
    </source>
</evidence>
<dbReference type="EMBL" id="CAJHJT010000023">
    <property type="protein sequence ID" value="CAD7000972.1"/>
    <property type="molecule type" value="Genomic_DNA"/>
</dbReference>
<evidence type="ECO:0000313" key="1">
    <source>
        <dbReference type="EMBL" id="CAD7000972.1"/>
    </source>
</evidence>
<sequence length="60" mass="6748">MENGRLQLIRVLIDSGQSSSTILKALARPLHATSHDYRGEARLALEAWCEKMDETTPKHT</sequence>
<name>A0A811UP49_CERCA</name>
<comment type="caution">
    <text evidence="1">The sequence shown here is derived from an EMBL/GenBank/DDBJ whole genome shotgun (WGS) entry which is preliminary data.</text>
</comment>
<accession>A0A811UP49</accession>
<feature type="non-terminal residue" evidence="1">
    <location>
        <position position="60"/>
    </location>
</feature>
<gene>
    <name evidence="1" type="ORF">CCAP1982_LOCUS9445</name>
</gene>
<organism evidence="1 2">
    <name type="scientific">Ceratitis capitata</name>
    <name type="common">Mediterranean fruit fly</name>
    <name type="synonym">Tephritis capitata</name>
    <dbReference type="NCBI Taxonomy" id="7213"/>
    <lineage>
        <taxon>Eukaryota</taxon>
        <taxon>Metazoa</taxon>
        <taxon>Ecdysozoa</taxon>
        <taxon>Arthropoda</taxon>
        <taxon>Hexapoda</taxon>
        <taxon>Insecta</taxon>
        <taxon>Pterygota</taxon>
        <taxon>Neoptera</taxon>
        <taxon>Endopterygota</taxon>
        <taxon>Diptera</taxon>
        <taxon>Brachycera</taxon>
        <taxon>Muscomorpha</taxon>
        <taxon>Tephritoidea</taxon>
        <taxon>Tephritidae</taxon>
        <taxon>Ceratitis</taxon>
        <taxon>Ceratitis</taxon>
    </lineage>
</organism>
<proteinExistence type="predicted"/>
<dbReference type="AlphaFoldDB" id="A0A811UP49"/>
<reference evidence="1" key="1">
    <citation type="submission" date="2020-11" db="EMBL/GenBank/DDBJ databases">
        <authorList>
            <person name="Whitehead M."/>
        </authorList>
    </citation>
    <scope>NUCLEOTIDE SEQUENCE</scope>
    <source>
        <strain evidence="1">EGII</strain>
    </source>
</reference>